<evidence type="ECO:0000313" key="1">
    <source>
        <dbReference type="EMBL" id="KAF8900107.1"/>
    </source>
</evidence>
<protein>
    <submittedName>
        <fullName evidence="1">Uncharacterized protein</fullName>
    </submittedName>
</protein>
<evidence type="ECO:0000313" key="2">
    <source>
        <dbReference type="Proteomes" id="UP000724874"/>
    </source>
</evidence>
<sequence>MGIAAITALLDFIYIAQYKTHNMETLGYLQGALDRFHTHKDYFRQTGIREDFNIPKFHSLTHYIESIKLFGTTDNYNTETFEQEKIAGFEAYQKEILTSGTEVANEGGTQREALPITLAKQPNFLGRSIATIHEKHDAPDFEYYLKQYLNCFMDKPVGQRHLDQIPLSFMKEKDIVKAVSKSAKHPHGCFDMVIVPIKESAESTGLEGTRVGQIKVIFTLPKRLDTVLGPRDLPSNWPQGPLAYVNGILPLLMQPKRDME</sequence>
<organism evidence="1 2">
    <name type="scientific">Gymnopilus junonius</name>
    <name type="common">Spectacular rustgill mushroom</name>
    <name type="synonym">Gymnopilus spectabilis subsp. junonius</name>
    <dbReference type="NCBI Taxonomy" id="109634"/>
    <lineage>
        <taxon>Eukaryota</taxon>
        <taxon>Fungi</taxon>
        <taxon>Dikarya</taxon>
        <taxon>Basidiomycota</taxon>
        <taxon>Agaricomycotina</taxon>
        <taxon>Agaricomycetes</taxon>
        <taxon>Agaricomycetidae</taxon>
        <taxon>Agaricales</taxon>
        <taxon>Agaricineae</taxon>
        <taxon>Hymenogastraceae</taxon>
        <taxon>Gymnopilus</taxon>
    </lineage>
</organism>
<keyword evidence="2" id="KW-1185">Reference proteome</keyword>
<dbReference type="Proteomes" id="UP000724874">
    <property type="component" value="Unassembled WGS sequence"/>
</dbReference>
<dbReference type="AlphaFoldDB" id="A0A9P5NNC6"/>
<proteinExistence type="predicted"/>
<gene>
    <name evidence="1" type="ORF">CPB84DRAFT_1847369</name>
</gene>
<reference evidence="1" key="1">
    <citation type="submission" date="2020-11" db="EMBL/GenBank/DDBJ databases">
        <authorList>
            <consortium name="DOE Joint Genome Institute"/>
            <person name="Ahrendt S."/>
            <person name="Riley R."/>
            <person name="Andreopoulos W."/>
            <person name="LaButti K."/>
            <person name="Pangilinan J."/>
            <person name="Ruiz-duenas F.J."/>
            <person name="Barrasa J.M."/>
            <person name="Sanchez-Garcia M."/>
            <person name="Camarero S."/>
            <person name="Miyauchi S."/>
            <person name="Serrano A."/>
            <person name="Linde D."/>
            <person name="Babiker R."/>
            <person name="Drula E."/>
            <person name="Ayuso-Fernandez I."/>
            <person name="Pacheco R."/>
            <person name="Padilla G."/>
            <person name="Ferreira P."/>
            <person name="Barriuso J."/>
            <person name="Kellner H."/>
            <person name="Castanera R."/>
            <person name="Alfaro M."/>
            <person name="Ramirez L."/>
            <person name="Pisabarro A.G."/>
            <person name="Kuo A."/>
            <person name="Tritt A."/>
            <person name="Lipzen A."/>
            <person name="He G."/>
            <person name="Yan M."/>
            <person name="Ng V."/>
            <person name="Cullen D."/>
            <person name="Martin F."/>
            <person name="Rosso M.-N."/>
            <person name="Henrissat B."/>
            <person name="Hibbett D."/>
            <person name="Martinez A.T."/>
            <person name="Grigoriev I.V."/>
        </authorList>
    </citation>
    <scope>NUCLEOTIDE SEQUENCE</scope>
    <source>
        <strain evidence="1">AH 44721</strain>
    </source>
</reference>
<dbReference type="EMBL" id="JADNYJ010000049">
    <property type="protein sequence ID" value="KAF8900107.1"/>
    <property type="molecule type" value="Genomic_DNA"/>
</dbReference>
<name>A0A9P5NNC6_GYMJU</name>
<comment type="caution">
    <text evidence="1">The sequence shown here is derived from an EMBL/GenBank/DDBJ whole genome shotgun (WGS) entry which is preliminary data.</text>
</comment>
<dbReference type="OrthoDB" id="3232941at2759"/>
<accession>A0A9P5NNC6</accession>